<proteinExistence type="predicted"/>
<comment type="caution">
    <text evidence="1">The sequence shown here is derived from an EMBL/GenBank/DDBJ whole genome shotgun (WGS) entry which is preliminary data.</text>
</comment>
<dbReference type="EMBL" id="LVWI01000014">
    <property type="protein sequence ID" value="OKP89551.1"/>
    <property type="molecule type" value="Genomic_DNA"/>
</dbReference>
<keyword evidence="2" id="KW-1185">Reference proteome</keyword>
<evidence type="ECO:0000313" key="2">
    <source>
        <dbReference type="Proteomes" id="UP000186058"/>
    </source>
</evidence>
<gene>
    <name evidence="1" type="ORF">A3844_06100</name>
</gene>
<name>A0ABX3ERQ4_9BACL</name>
<protein>
    <submittedName>
        <fullName evidence="1">Uncharacterized protein</fullName>
    </submittedName>
</protein>
<dbReference type="Proteomes" id="UP000186058">
    <property type="component" value="Unassembled WGS sequence"/>
</dbReference>
<sequence>MAEPATTGQRRTNVSDMKIGDYIPVRWESPAYVFGKVPVGIVECPVGGQAVSSITNRFWYMVKVDKGLLISDRVITNTISWDFLNTGENIQGYSWSGAGTIAAGTIRSLTGGVAFATKDGYKATTDQGFGAWPANNEWDRYIANYPVYKIQEGKNLDDVFHINGIATLCQDTPINGVGNSATSAHRTQRKGDAHGFWSNLSNYSHSLLGFRPVFGYREV</sequence>
<dbReference type="RefSeq" id="WP_074106924.1">
    <property type="nucleotide sequence ID" value="NZ_LVWI01000014.1"/>
</dbReference>
<organism evidence="1 2">
    <name type="scientific">Paenibacillus helianthi</name>
    <dbReference type="NCBI Taxonomy" id="1349432"/>
    <lineage>
        <taxon>Bacteria</taxon>
        <taxon>Bacillati</taxon>
        <taxon>Bacillota</taxon>
        <taxon>Bacilli</taxon>
        <taxon>Bacillales</taxon>
        <taxon>Paenibacillaceae</taxon>
        <taxon>Paenibacillus</taxon>
    </lineage>
</organism>
<accession>A0ABX3ERQ4</accession>
<reference evidence="1 2" key="1">
    <citation type="submission" date="2016-03" db="EMBL/GenBank/DDBJ databases">
        <authorList>
            <person name="Sant'Anna F.H."/>
            <person name="Ambrosini A."/>
            <person name="Souza R."/>
            <person name="Bach E."/>
            <person name="Fernandes G."/>
            <person name="Balsanelli E."/>
            <person name="Baura V.A."/>
            <person name="Souza E.M."/>
            <person name="Passaglia L."/>
        </authorList>
    </citation>
    <scope>NUCLEOTIDE SEQUENCE [LARGE SCALE GENOMIC DNA]</scope>
    <source>
        <strain evidence="1 2">P26E</strain>
    </source>
</reference>
<evidence type="ECO:0000313" key="1">
    <source>
        <dbReference type="EMBL" id="OKP89551.1"/>
    </source>
</evidence>